<evidence type="ECO:0008006" key="3">
    <source>
        <dbReference type="Google" id="ProtNLM"/>
    </source>
</evidence>
<gene>
    <name evidence="1" type="ORF">EOK75_17230</name>
</gene>
<proteinExistence type="predicted"/>
<protein>
    <recommendedName>
        <fullName evidence="3">Phage gp6-like head-tail connector protein</fullName>
    </recommendedName>
</protein>
<keyword evidence="1" id="KW-0614">Plasmid</keyword>
<dbReference type="KEGG" id="pseb:EOK75_17230"/>
<keyword evidence="2" id="KW-1185">Reference proteome</keyword>
<dbReference type="OrthoDB" id="7597216at2"/>
<name>A0A4P8EK69_9RHOB</name>
<dbReference type="NCBIfam" id="TIGR02215">
    <property type="entry name" value="phage_chp_gp8"/>
    <property type="match status" value="1"/>
</dbReference>
<dbReference type="EMBL" id="CP039965">
    <property type="protein sequence ID" value="QCO57456.1"/>
    <property type="molecule type" value="Genomic_DNA"/>
</dbReference>
<evidence type="ECO:0000313" key="1">
    <source>
        <dbReference type="EMBL" id="QCO57456.1"/>
    </source>
</evidence>
<evidence type="ECO:0000313" key="2">
    <source>
        <dbReference type="Proteomes" id="UP000298631"/>
    </source>
</evidence>
<dbReference type="InterPro" id="IPR011738">
    <property type="entry name" value="Phage_CHP"/>
</dbReference>
<dbReference type="AlphaFoldDB" id="A0A4P8EK69"/>
<sequence length="186" mass="21023">MDMTQTTNLIQSAFSTPVSVSDLKMQLQLFGDSSYDLELATLLLTATDYVSKHIGKQISSSKFELNIPSFNINTFDTKNVDIISVKYYDEDNTLQTLDKAQYLVDSTSVHARILFSMPPIISKDFQNPICIQYYSEMKVVPQVIRHAILMVAAELFEVRTESTDAKARKAAITVDRLLASERRVEL</sequence>
<reference evidence="1 2" key="1">
    <citation type="submission" date="2019-05" db="EMBL/GenBank/DDBJ databases">
        <title>Pseudorhodobacter turbinis sp. nov., isolated from the gut of the Korean turban shell.</title>
        <authorList>
            <person name="Jeong Y.-S."/>
            <person name="Kang W.-R."/>
            <person name="Bae J.-W."/>
        </authorList>
    </citation>
    <scope>NUCLEOTIDE SEQUENCE [LARGE SCALE GENOMIC DNA]</scope>
    <source>
        <strain evidence="1 2">S12M18</strain>
        <plasmid evidence="1 2">unnamed1</plasmid>
    </source>
</reference>
<dbReference type="Proteomes" id="UP000298631">
    <property type="component" value="Plasmid unnamed1"/>
</dbReference>
<dbReference type="Gene3D" id="1.10.3230.30">
    <property type="entry name" value="Phage gp6-like head-tail connector protein"/>
    <property type="match status" value="1"/>
</dbReference>
<accession>A0A4P8EK69</accession>
<geneLocation type="plasmid" evidence="1 2">
    <name>unnamed1</name>
</geneLocation>
<dbReference type="CDD" id="cd08054">
    <property type="entry name" value="gp6"/>
    <property type="match status" value="1"/>
</dbReference>
<organism evidence="1 2">
    <name type="scientific">Pseudorhodobacter turbinis</name>
    <dbReference type="NCBI Taxonomy" id="2500533"/>
    <lineage>
        <taxon>Bacteria</taxon>
        <taxon>Pseudomonadati</taxon>
        <taxon>Pseudomonadota</taxon>
        <taxon>Alphaproteobacteria</taxon>
        <taxon>Rhodobacterales</taxon>
        <taxon>Paracoccaceae</taxon>
        <taxon>Pseudorhodobacter</taxon>
    </lineage>
</organism>